<accession>A2FK21</accession>
<dbReference type="VEuPathDB" id="TrichDB:TVAG_346320"/>
<evidence type="ECO:0000313" key="3">
    <source>
        <dbReference type="EMBL" id="EAX94768.1"/>
    </source>
</evidence>
<dbReference type="InParanoid" id="A2FK21"/>
<dbReference type="KEGG" id="tva:4752509"/>
<keyword evidence="1" id="KW-0175">Coiled coil</keyword>
<evidence type="ECO:0000256" key="2">
    <source>
        <dbReference type="SAM" id="MobiDB-lite"/>
    </source>
</evidence>
<sequence length="268" mass="31319">MKKTYEISSDPYQLIDDSDDAYFIVHVESKKKSTEEQISQNFISIEPTKPKLFKKNTNERKTVKNITNEPDNTTNTSNDSLSEIPKPIIPNKLVTSVQKVQTSSKISQQNRKDPYYNWYEEAIHANQRLKEEKSKYERKLTRKITECKRNIMIKRSENDNLIITNSTLLSDKRRELAIKENELKNKIAQKENDAKYSQTKNLLIESKDTMESFSEAAKIVKDICKVLPQFPLEINDFQPILEKYNFDSDVGQKLHQFIQLLMDACIED</sequence>
<feature type="coiled-coil region" evidence="1">
    <location>
        <begin position="119"/>
        <end position="193"/>
    </location>
</feature>
<feature type="compositionally biased region" description="Polar residues" evidence="2">
    <location>
        <begin position="65"/>
        <end position="81"/>
    </location>
</feature>
<gene>
    <name evidence="3" type="ORF">TVAG_346320</name>
</gene>
<protein>
    <submittedName>
        <fullName evidence="3">Uncharacterized protein</fullName>
    </submittedName>
</protein>
<reference evidence="3" key="1">
    <citation type="submission" date="2006-10" db="EMBL/GenBank/DDBJ databases">
        <authorList>
            <person name="Amadeo P."/>
            <person name="Zhao Q."/>
            <person name="Wortman J."/>
            <person name="Fraser-Liggett C."/>
            <person name="Carlton J."/>
        </authorList>
    </citation>
    <scope>NUCLEOTIDE SEQUENCE</scope>
    <source>
        <strain evidence="3">G3</strain>
    </source>
</reference>
<proteinExistence type="predicted"/>
<name>A2FK21_TRIV3</name>
<dbReference type="Proteomes" id="UP000001542">
    <property type="component" value="Unassembled WGS sequence"/>
</dbReference>
<evidence type="ECO:0000256" key="1">
    <source>
        <dbReference type="SAM" id="Coils"/>
    </source>
</evidence>
<reference evidence="3" key="2">
    <citation type="journal article" date="2007" name="Science">
        <title>Draft genome sequence of the sexually transmitted pathogen Trichomonas vaginalis.</title>
        <authorList>
            <person name="Carlton J.M."/>
            <person name="Hirt R.P."/>
            <person name="Silva J.C."/>
            <person name="Delcher A.L."/>
            <person name="Schatz M."/>
            <person name="Zhao Q."/>
            <person name="Wortman J.R."/>
            <person name="Bidwell S.L."/>
            <person name="Alsmark U.C.M."/>
            <person name="Besteiro S."/>
            <person name="Sicheritz-Ponten T."/>
            <person name="Noel C.J."/>
            <person name="Dacks J.B."/>
            <person name="Foster P.G."/>
            <person name="Simillion C."/>
            <person name="Van de Peer Y."/>
            <person name="Miranda-Saavedra D."/>
            <person name="Barton G.J."/>
            <person name="Westrop G.D."/>
            <person name="Mueller S."/>
            <person name="Dessi D."/>
            <person name="Fiori P.L."/>
            <person name="Ren Q."/>
            <person name="Paulsen I."/>
            <person name="Zhang H."/>
            <person name="Bastida-Corcuera F.D."/>
            <person name="Simoes-Barbosa A."/>
            <person name="Brown M.T."/>
            <person name="Hayes R.D."/>
            <person name="Mukherjee M."/>
            <person name="Okumura C.Y."/>
            <person name="Schneider R."/>
            <person name="Smith A.J."/>
            <person name="Vanacova S."/>
            <person name="Villalvazo M."/>
            <person name="Haas B.J."/>
            <person name="Pertea M."/>
            <person name="Feldblyum T.V."/>
            <person name="Utterback T.R."/>
            <person name="Shu C.L."/>
            <person name="Osoegawa K."/>
            <person name="de Jong P.J."/>
            <person name="Hrdy I."/>
            <person name="Horvathova L."/>
            <person name="Zubacova Z."/>
            <person name="Dolezal P."/>
            <person name="Malik S.B."/>
            <person name="Logsdon J.M. Jr."/>
            <person name="Henze K."/>
            <person name="Gupta A."/>
            <person name="Wang C.C."/>
            <person name="Dunne R.L."/>
            <person name="Upcroft J.A."/>
            <person name="Upcroft P."/>
            <person name="White O."/>
            <person name="Salzberg S.L."/>
            <person name="Tang P."/>
            <person name="Chiu C.-H."/>
            <person name="Lee Y.-S."/>
            <person name="Embley T.M."/>
            <person name="Coombs G.H."/>
            <person name="Mottram J.C."/>
            <person name="Tachezy J."/>
            <person name="Fraser-Liggett C.M."/>
            <person name="Johnson P.J."/>
        </authorList>
    </citation>
    <scope>NUCLEOTIDE SEQUENCE [LARGE SCALE GENOMIC DNA]</scope>
    <source>
        <strain evidence="3">G3</strain>
    </source>
</reference>
<evidence type="ECO:0000313" key="4">
    <source>
        <dbReference type="Proteomes" id="UP000001542"/>
    </source>
</evidence>
<dbReference type="EMBL" id="DS113839">
    <property type="protein sequence ID" value="EAX94768.1"/>
    <property type="molecule type" value="Genomic_DNA"/>
</dbReference>
<keyword evidence="4" id="KW-1185">Reference proteome</keyword>
<dbReference type="AlphaFoldDB" id="A2FK21"/>
<feature type="region of interest" description="Disordered" evidence="2">
    <location>
        <begin position="65"/>
        <end position="85"/>
    </location>
</feature>
<organism evidence="3 4">
    <name type="scientific">Trichomonas vaginalis (strain ATCC PRA-98 / G3)</name>
    <dbReference type="NCBI Taxonomy" id="412133"/>
    <lineage>
        <taxon>Eukaryota</taxon>
        <taxon>Metamonada</taxon>
        <taxon>Parabasalia</taxon>
        <taxon>Trichomonadida</taxon>
        <taxon>Trichomonadidae</taxon>
        <taxon>Trichomonas</taxon>
    </lineage>
</organism>
<dbReference type="RefSeq" id="XP_001307698.1">
    <property type="nucleotide sequence ID" value="XM_001307697.1"/>
</dbReference>
<dbReference type="VEuPathDB" id="TrichDB:TVAGG3_1018710"/>